<dbReference type="AlphaFoldDB" id="A0A364L1N9"/>
<evidence type="ECO:0000256" key="2">
    <source>
        <dbReference type="ARBA" id="ARBA00022833"/>
    </source>
</evidence>
<evidence type="ECO:0000256" key="5">
    <source>
        <dbReference type="ARBA" id="ARBA00023163"/>
    </source>
</evidence>
<proteinExistence type="predicted"/>
<evidence type="ECO:0000256" key="1">
    <source>
        <dbReference type="ARBA" id="ARBA00022723"/>
    </source>
</evidence>
<gene>
    <name evidence="7" type="ORF">BHQ10_005718</name>
</gene>
<keyword evidence="4" id="KW-0238">DNA-binding</keyword>
<sequence>MPNNNCISASGRAACGARSRMSYHLFVDLYTPLLSDYGTAGFWNEIVLQASAADESIKHLMIAASSLRGPSSLVVSMSPSPSSSTSASTSTIAELSPGYNHEKKNVSFLLHHGRALQLLSQASQPSITITLIACVLLAVCDELQHRSIEAQMHIQAGLKILATHHSDLCLAGDTVAEIASTFTKLCNPKPVMPGFEEVRRSLSVYDGF</sequence>
<evidence type="ECO:0000256" key="6">
    <source>
        <dbReference type="ARBA" id="ARBA00023242"/>
    </source>
</evidence>
<dbReference type="OrthoDB" id="2593732at2759"/>
<dbReference type="PANTHER" id="PTHR36206">
    <property type="entry name" value="ASPERCRYPTIN BIOSYNTHESIS CLUSTER-SPECIFIC TRANSCRIPTION REGULATOR ATNN-RELATED"/>
    <property type="match status" value="1"/>
</dbReference>
<dbReference type="EMBL" id="MIKG01000010">
    <property type="protein sequence ID" value="RAO69706.1"/>
    <property type="molecule type" value="Genomic_DNA"/>
</dbReference>
<evidence type="ECO:0008006" key="9">
    <source>
        <dbReference type="Google" id="ProtNLM"/>
    </source>
</evidence>
<keyword evidence="8" id="KW-1185">Reference proteome</keyword>
<evidence type="ECO:0000256" key="3">
    <source>
        <dbReference type="ARBA" id="ARBA00023015"/>
    </source>
</evidence>
<comment type="caution">
    <text evidence="7">The sequence shown here is derived from an EMBL/GenBank/DDBJ whole genome shotgun (WGS) entry which is preliminary data.</text>
</comment>
<evidence type="ECO:0000313" key="7">
    <source>
        <dbReference type="EMBL" id="RAO69706.1"/>
    </source>
</evidence>
<keyword evidence="2" id="KW-0862">Zinc</keyword>
<evidence type="ECO:0000313" key="8">
    <source>
        <dbReference type="Proteomes" id="UP000249363"/>
    </source>
</evidence>
<dbReference type="InterPro" id="IPR052360">
    <property type="entry name" value="Transcr_Regulatory_Proteins"/>
</dbReference>
<dbReference type="RefSeq" id="XP_040734222.1">
    <property type="nucleotide sequence ID" value="XM_040878224.1"/>
</dbReference>
<evidence type="ECO:0000256" key="4">
    <source>
        <dbReference type="ARBA" id="ARBA00023125"/>
    </source>
</evidence>
<keyword evidence="1" id="KW-0479">Metal-binding</keyword>
<dbReference type="Proteomes" id="UP000249363">
    <property type="component" value="Unassembled WGS sequence"/>
</dbReference>
<keyword evidence="3" id="KW-0805">Transcription regulation</keyword>
<accession>A0A364L1N9</accession>
<keyword evidence="5" id="KW-0804">Transcription</keyword>
<reference evidence="7 8" key="1">
    <citation type="journal article" date="2017" name="Biotechnol. Biofuels">
        <title>Differential beta-glucosidase expression as a function of carbon source availability in Talaromyces amestolkiae: a genomic and proteomic approach.</title>
        <authorList>
            <person name="de Eugenio L.I."/>
            <person name="Mendez-Liter J.A."/>
            <person name="Nieto-Dominguez M."/>
            <person name="Alonso L."/>
            <person name="Gil-Munoz J."/>
            <person name="Barriuso J."/>
            <person name="Prieto A."/>
            <person name="Martinez M.J."/>
        </authorList>
    </citation>
    <scope>NUCLEOTIDE SEQUENCE [LARGE SCALE GENOMIC DNA]</scope>
    <source>
        <strain evidence="7 8">CIB</strain>
    </source>
</reference>
<dbReference type="PANTHER" id="PTHR36206:SF4">
    <property type="entry name" value="HYPOTHETICAL CONSERVED PROTEIN (EUROFUNG)-RELATED"/>
    <property type="match status" value="1"/>
</dbReference>
<keyword evidence="6" id="KW-0539">Nucleus</keyword>
<dbReference type="GeneID" id="63794934"/>
<dbReference type="GO" id="GO:0046872">
    <property type="term" value="F:metal ion binding"/>
    <property type="evidence" value="ECO:0007669"/>
    <property type="project" value="UniProtKB-KW"/>
</dbReference>
<organism evidence="7 8">
    <name type="scientific">Talaromyces amestolkiae</name>
    <dbReference type="NCBI Taxonomy" id="1196081"/>
    <lineage>
        <taxon>Eukaryota</taxon>
        <taxon>Fungi</taxon>
        <taxon>Dikarya</taxon>
        <taxon>Ascomycota</taxon>
        <taxon>Pezizomycotina</taxon>
        <taxon>Eurotiomycetes</taxon>
        <taxon>Eurotiomycetidae</taxon>
        <taxon>Eurotiales</taxon>
        <taxon>Trichocomaceae</taxon>
        <taxon>Talaromyces</taxon>
        <taxon>Talaromyces sect. Talaromyces</taxon>
    </lineage>
</organism>
<name>A0A364L1N9_TALAM</name>
<protein>
    <recommendedName>
        <fullName evidence="9">Transcription factor domain-containing protein</fullName>
    </recommendedName>
</protein>
<dbReference type="GO" id="GO:0003677">
    <property type="term" value="F:DNA binding"/>
    <property type="evidence" value="ECO:0007669"/>
    <property type="project" value="UniProtKB-KW"/>
</dbReference>